<dbReference type="GO" id="GO:0012505">
    <property type="term" value="C:endomembrane system"/>
    <property type="evidence" value="ECO:0007669"/>
    <property type="project" value="UniProtKB-SubCell"/>
</dbReference>
<dbReference type="PROSITE" id="PS50866">
    <property type="entry name" value="GOLD"/>
    <property type="match status" value="1"/>
</dbReference>
<dbReference type="InterPro" id="IPR015720">
    <property type="entry name" value="Emp24-like"/>
</dbReference>
<dbReference type="Pfam" id="PF01105">
    <property type="entry name" value="EMP24_GP25L"/>
    <property type="match status" value="1"/>
</dbReference>
<proteinExistence type="inferred from homology"/>
<accession>A0A5E4R4R5</accession>
<feature type="chain" id="PRO_5023078944" description="GOLD domain-containing protein" evidence="10">
    <location>
        <begin position="17"/>
        <end position="136"/>
    </location>
</feature>
<dbReference type="InterPro" id="IPR036598">
    <property type="entry name" value="GOLD_dom_sf"/>
</dbReference>
<reference evidence="12 13" key="1">
    <citation type="submission" date="2017-07" db="EMBL/GenBank/DDBJ databases">
        <authorList>
            <person name="Talla V."/>
            <person name="Backstrom N."/>
        </authorList>
    </citation>
    <scope>NUCLEOTIDE SEQUENCE [LARGE SCALE GENOMIC DNA]</scope>
</reference>
<evidence type="ECO:0000256" key="3">
    <source>
        <dbReference type="ARBA" id="ARBA00022473"/>
    </source>
</evidence>
<keyword evidence="4 9" id="KW-0812">Transmembrane</keyword>
<keyword evidence="13" id="KW-1185">Reference proteome</keyword>
<evidence type="ECO:0000256" key="8">
    <source>
        <dbReference type="ARBA" id="ARBA00037847"/>
    </source>
</evidence>
<evidence type="ECO:0000256" key="4">
    <source>
        <dbReference type="ARBA" id="ARBA00022692"/>
    </source>
</evidence>
<dbReference type="AlphaFoldDB" id="A0A5E4R4R5"/>
<evidence type="ECO:0000256" key="2">
    <source>
        <dbReference type="ARBA" id="ARBA00007104"/>
    </source>
</evidence>
<keyword evidence="6" id="KW-1133">Transmembrane helix</keyword>
<dbReference type="InterPro" id="IPR009038">
    <property type="entry name" value="GOLD_dom"/>
</dbReference>
<feature type="signal peptide" evidence="10">
    <location>
        <begin position="1"/>
        <end position="16"/>
    </location>
</feature>
<organism evidence="12 13">
    <name type="scientific">Leptidea sinapis</name>
    <dbReference type="NCBI Taxonomy" id="189913"/>
    <lineage>
        <taxon>Eukaryota</taxon>
        <taxon>Metazoa</taxon>
        <taxon>Ecdysozoa</taxon>
        <taxon>Arthropoda</taxon>
        <taxon>Hexapoda</taxon>
        <taxon>Insecta</taxon>
        <taxon>Pterygota</taxon>
        <taxon>Neoptera</taxon>
        <taxon>Endopterygota</taxon>
        <taxon>Lepidoptera</taxon>
        <taxon>Glossata</taxon>
        <taxon>Ditrysia</taxon>
        <taxon>Papilionoidea</taxon>
        <taxon>Pieridae</taxon>
        <taxon>Dismorphiinae</taxon>
        <taxon>Leptidea</taxon>
    </lineage>
</organism>
<dbReference type="Proteomes" id="UP000324832">
    <property type="component" value="Unassembled WGS sequence"/>
</dbReference>
<dbReference type="PANTHER" id="PTHR22811">
    <property type="entry name" value="TRANSMEMBRANE EMP24 DOMAIN-CONTAINING PROTEIN"/>
    <property type="match status" value="1"/>
</dbReference>
<keyword evidence="5 10" id="KW-0732">Signal</keyword>
<dbReference type="EMBL" id="FZQP02006963">
    <property type="protein sequence ID" value="VVD05356.1"/>
    <property type="molecule type" value="Genomic_DNA"/>
</dbReference>
<keyword evidence="7" id="KW-0472">Membrane</keyword>
<keyword evidence="3" id="KW-0217">Developmental protein</keyword>
<evidence type="ECO:0000259" key="11">
    <source>
        <dbReference type="PROSITE" id="PS50866"/>
    </source>
</evidence>
<protein>
    <recommendedName>
        <fullName evidence="11">GOLD domain-containing protein</fullName>
    </recommendedName>
</protein>
<comment type="subcellular location">
    <subcellularLocation>
        <location evidence="8">Endomembrane system</location>
        <topology evidence="8">Single-pass membrane protein</topology>
    </subcellularLocation>
    <subcellularLocation>
        <location evidence="1 9">Membrane</location>
        <topology evidence="1 9">Single-pass type I membrane protein</topology>
    </subcellularLocation>
</comment>
<evidence type="ECO:0000256" key="6">
    <source>
        <dbReference type="ARBA" id="ARBA00022989"/>
    </source>
</evidence>
<evidence type="ECO:0000256" key="9">
    <source>
        <dbReference type="RuleBase" id="RU003827"/>
    </source>
</evidence>
<feature type="non-terminal residue" evidence="12">
    <location>
        <position position="136"/>
    </location>
</feature>
<evidence type="ECO:0000256" key="5">
    <source>
        <dbReference type="ARBA" id="ARBA00022729"/>
    </source>
</evidence>
<dbReference type="GO" id="GO:0016020">
    <property type="term" value="C:membrane"/>
    <property type="evidence" value="ECO:0007669"/>
    <property type="project" value="UniProtKB-SubCell"/>
</dbReference>
<sequence>MYGLECFFLTLITVFAYEKDITFSVQAGSTDCFYHKVLVRILRSFLIVGRVIVADYKKQENAHRHTSILEGDYRICFDNTFSTFSQKTVKTYMMRVSDIVESVIKLKENVSAARRLQELLSAHEARDRNLAEEMCA</sequence>
<comment type="similarity">
    <text evidence="2 9">Belongs to the EMP24/GP25L family.</text>
</comment>
<evidence type="ECO:0000313" key="12">
    <source>
        <dbReference type="EMBL" id="VVD05356.1"/>
    </source>
</evidence>
<gene>
    <name evidence="12" type="ORF">LSINAPIS_LOCUS14913</name>
</gene>
<name>A0A5E4R4R5_9NEOP</name>
<evidence type="ECO:0000256" key="10">
    <source>
        <dbReference type="SAM" id="SignalP"/>
    </source>
</evidence>
<evidence type="ECO:0000256" key="7">
    <source>
        <dbReference type="ARBA" id="ARBA00023136"/>
    </source>
</evidence>
<evidence type="ECO:0000256" key="1">
    <source>
        <dbReference type="ARBA" id="ARBA00004479"/>
    </source>
</evidence>
<feature type="domain" description="GOLD" evidence="11">
    <location>
        <begin position="4"/>
        <end position="96"/>
    </location>
</feature>
<dbReference type="SUPFAM" id="SSF101576">
    <property type="entry name" value="Supernatant protein factor (SPF), C-terminal domain"/>
    <property type="match status" value="1"/>
</dbReference>
<evidence type="ECO:0000313" key="13">
    <source>
        <dbReference type="Proteomes" id="UP000324832"/>
    </source>
</evidence>